<dbReference type="Proteomes" id="UP000182658">
    <property type="component" value="Unassembled WGS sequence"/>
</dbReference>
<feature type="compositionally biased region" description="Basic residues" evidence="1">
    <location>
        <begin position="1"/>
        <end position="10"/>
    </location>
</feature>
<proteinExistence type="predicted"/>
<dbReference type="InParanoid" id="A0A1J7J142"/>
<dbReference type="EMBL" id="KV875110">
    <property type="protein sequence ID" value="OIW22884.1"/>
    <property type="molecule type" value="Genomic_DNA"/>
</dbReference>
<protein>
    <submittedName>
        <fullName evidence="2">Uncharacterized protein</fullName>
    </submittedName>
</protein>
<evidence type="ECO:0000256" key="1">
    <source>
        <dbReference type="SAM" id="MobiDB-lite"/>
    </source>
</evidence>
<evidence type="ECO:0000313" key="2">
    <source>
        <dbReference type="EMBL" id="OIW22884.1"/>
    </source>
</evidence>
<sequence>MPAVPRKKKNAAPIDGPLARYGFTRRAGPASAPRVEKSRVPAVDLTKEETTVPVAAVAEATRQKASVPVSVEKEATPIPVEVAPQEPSIPISVAEQAARPAKPALRKPVGKGIKKADFYNTSDWDKRFAQDVG</sequence>
<organism evidence="2 3">
    <name type="scientific">Coniochaeta ligniaria NRRL 30616</name>
    <dbReference type="NCBI Taxonomy" id="1408157"/>
    <lineage>
        <taxon>Eukaryota</taxon>
        <taxon>Fungi</taxon>
        <taxon>Dikarya</taxon>
        <taxon>Ascomycota</taxon>
        <taxon>Pezizomycotina</taxon>
        <taxon>Sordariomycetes</taxon>
        <taxon>Sordariomycetidae</taxon>
        <taxon>Coniochaetales</taxon>
        <taxon>Coniochaetaceae</taxon>
        <taxon>Coniochaeta</taxon>
    </lineage>
</organism>
<accession>A0A1J7J142</accession>
<reference evidence="2 3" key="1">
    <citation type="submission" date="2016-10" db="EMBL/GenBank/DDBJ databases">
        <title>Draft genome sequence of Coniochaeta ligniaria NRRL30616, a lignocellulolytic fungus for bioabatement of inhibitors in plant biomass hydrolysates.</title>
        <authorList>
            <consortium name="DOE Joint Genome Institute"/>
            <person name="Jimenez D.J."/>
            <person name="Hector R.E."/>
            <person name="Riley R."/>
            <person name="Sun H."/>
            <person name="Grigoriev I.V."/>
            <person name="Van Elsas J.D."/>
            <person name="Nichols N.N."/>
        </authorList>
    </citation>
    <scope>NUCLEOTIDE SEQUENCE [LARGE SCALE GENOMIC DNA]</scope>
    <source>
        <strain evidence="2 3">NRRL 30616</strain>
    </source>
</reference>
<name>A0A1J7J142_9PEZI</name>
<dbReference type="AlphaFoldDB" id="A0A1J7J142"/>
<feature type="region of interest" description="Disordered" evidence="1">
    <location>
        <begin position="1"/>
        <end position="38"/>
    </location>
</feature>
<gene>
    <name evidence="2" type="ORF">CONLIGDRAFT_638105</name>
</gene>
<evidence type="ECO:0000313" key="3">
    <source>
        <dbReference type="Proteomes" id="UP000182658"/>
    </source>
</evidence>
<keyword evidence="3" id="KW-1185">Reference proteome</keyword>